<organism evidence="3 4">
    <name type="scientific">Effusibacillus consociatus</name>
    <dbReference type="NCBI Taxonomy" id="1117041"/>
    <lineage>
        <taxon>Bacteria</taxon>
        <taxon>Bacillati</taxon>
        <taxon>Bacillota</taxon>
        <taxon>Bacilli</taxon>
        <taxon>Bacillales</taxon>
        <taxon>Alicyclobacillaceae</taxon>
        <taxon>Effusibacillus</taxon>
    </lineage>
</organism>
<dbReference type="Gene3D" id="3.40.50.300">
    <property type="entry name" value="P-loop containing nucleotide triphosphate hydrolases"/>
    <property type="match status" value="1"/>
</dbReference>
<dbReference type="Proteomes" id="UP001596002">
    <property type="component" value="Unassembled WGS sequence"/>
</dbReference>
<reference evidence="4" key="1">
    <citation type="journal article" date="2019" name="Int. J. Syst. Evol. Microbiol.">
        <title>The Global Catalogue of Microorganisms (GCM) 10K type strain sequencing project: providing services to taxonomists for standard genome sequencing and annotation.</title>
        <authorList>
            <consortium name="The Broad Institute Genomics Platform"/>
            <consortium name="The Broad Institute Genome Sequencing Center for Infectious Disease"/>
            <person name="Wu L."/>
            <person name="Ma J."/>
        </authorList>
    </citation>
    <scope>NUCLEOTIDE SEQUENCE [LARGE SCALE GENOMIC DNA]</scope>
    <source>
        <strain evidence="4">WYCCWR 12678</strain>
    </source>
</reference>
<keyword evidence="4" id="KW-1185">Reference proteome</keyword>
<dbReference type="InterPro" id="IPR050512">
    <property type="entry name" value="Sulf_AdTrans/APS_kinase"/>
</dbReference>
<sequence>MQKGAVLWFTGHSKSGKTALTRLLSDELQQRGYRVARLDSDTLPEAIIKPQADTWEERQRLKYENLSFLSRLLYEYETVVLIASVGRFRQLRERLREQIPDYLEIYLNCPLDIRLQRDVQGKYQTHSDYFHFYEEPERPDILLETGQMSPEECVRLILQHLKDRGYIH</sequence>
<dbReference type="RefSeq" id="WP_380027847.1">
    <property type="nucleotide sequence ID" value="NZ_JBHSHC010000128.1"/>
</dbReference>
<dbReference type="PANTHER" id="PTHR42700:SF1">
    <property type="entry name" value="SULFATE ADENYLYLTRANSFERASE"/>
    <property type="match status" value="1"/>
</dbReference>
<dbReference type="EMBL" id="JBHSHC010000128">
    <property type="protein sequence ID" value="MFC4769388.1"/>
    <property type="molecule type" value="Genomic_DNA"/>
</dbReference>
<keyword evidence="1" id="KW-0808">Transferase</keyword>
<protein>
    <submittedName>
        <fullName evidence="3">Molybdopterin-guanine dinucleotide biosynthesis protein MobB</fullName>
    </submittedName>
</protein>
<feature type="domain" description="APS kinase" evidence="2">
    <location>
        <begin position="3"/>
        <end position="141"/>
    </location>
</feature>
<dbReference type="Pfam" id="PF01583">
    <property type="entry name" value="APS_kinase"/>
    <property type="match status" value="1"/>
</dbReference>
<evidence type="ECO:0000259" key="2">
    <source>
        <dbReference type="Pfam" id="PF01583"/>
    </source>
</evidence>
<evidence type="ECO:0000313" key="4">
    <source>
        <dbReference type="Proteomes" id="UP001596002"/>
    </source>
</evidence>
<evidence type="ECO:0000313" key="3">
    <source>
        <dbReference type="EMBL" id="MFC4769388.1"/>
    </source>
</evidence>
<accession>A0ABV9Q6F4</accession>
<comment type="caution">
    <text evidence="3">The sequence shown here is derived from an EMBL/GenBank/DDBJ whole genome shotgun (WGS) entry which is preliminary data.</text>
</comment>
<proteinExistence type="predicted"/>
<dbReference type="SUPFAM" id="SSF52540">
    <property type="entry name" value="P-loop containing nucleoside triphosphate hydrolases"/>
    <property type="match status" value="1"/>
</dbReference>
<dbReference type="InterPro" id="IPR059117">
    <property type="entry name" value="APS_kinase_dom"/>
</dbReference>
<dbReference type="PANTHER" id="PTHR42700">
    <property type="entry name" value="SULFATE ADENYLYLTRANSFERASE"/>
    <property type="match status" value="1"/>
</dbReference>
<dbReference type="InterPro" id="IPR027417">
    <property type="entry name" value="P-loop_NTPase"/>
</dbReference>
<evidence type="ECO:0000256" key="1">
    <source>
        <dbReference type="ARBA" id="ARBA00022679"/>
    </source>
</evidence>
<name>A0ABV9Q6F4_9BACL</name>
<gene>
    <name evidence="3" type="ORF">ACFO8Q_18830</name>
</gene>